<dbReference type="Proteomes" id="UP000827092">
    <property type="component" value="Unassembled WGS sequence"/>
</dbReference>
<evidence type="ECO:0000313" key="2">
    <source>
        <dbReference type="EMBL" id="KAG8172482.1"/>
    </source>
</evidence>
<sequence>MASLTRERLSEAASKSFIQKHSVDEELEDQWMILYTKVYTRELVFAVDVTNFVMKENHLHFQNFIFPNCLGVRCASDFGLMIETFVAMTLQKHATVIQEMLERNVDLMLKPSYADFKAYVNSLAVSTESSVYFKEYGFLVFSVVIAHMCSLAFLYGMSKAPEFGIMTLCRLHSHFRMRGLLAQDTWAKLQEAAQHGILMQTLDSIKLDSLNVANNC</sequence>
<comment type="caution">
    <text evidence="2">The sequence shown here is derived from an EMBL/GenBank/DDBJ whole genome shotgun (WGS) entry which is preliminary data.</text>
</comment>
<keyword evidence="3" id="KW-1185">Reference proteome</keyword>
<evidence type="ECO:0000256" key="1">
    <source>
        <dbReference type="SAM" id="Phobius"/>
    </source>
</evidence>
<reference evidence="2 3" key="1">
    <citation type="journal article" date="2022" name="Nat. Ecol. Evol.">
        <title>A masculinizing supergene underlies an exaggerated male reproductive morph in a spider.</title>
        <authorList>
            <person name="Hendrickx F."/>
            <person name="De Corte Z."/>
            <person name="Sonet G."/>
            <person name="Van Belleghem S.M."/>
            <person name="Kostlbacher S."/>
            <person name="Vangestel C."/>
        </authorList>
    </citation>
    <scope>NUCLEOTIDE SEQUENCE [LARGE SCALE GENOMIC DNA]</scope>
    <source>
        <strain evidence="2">W744_W776</strain>
    </source>
</reference>
<feature type="transmembrane region" description="Helical" evidence="1">
    <location>
        <begin position="136"/>
        <end position="156"/>
    </location>
</feature>
<proteinExistence type="predicted"/>
<dbReference type="EMBL" id="JAFNEN010002661">
    <property type="protein sequence ID" value="KAG8172482.1"/>
    <property type="molecule type" value="Genomic_DNA"/>
</dbReference>
<keyword evidence="1" id="KW-1133">Transmembrane helix</keyword>
<accession>A0AAV6TKK0</accession>
<keyword evidence="1" id="KW-0812">Transmembrane</keyword>
<name>A0AAV6TKK0_9ARAC</name>
<organism evidence="2 3">
    <name type="scientific">Oedothorax gibbosus</name>
    <dbReference type="NCBI Taxonomy" id="931172"/>
    <lineage>
        <taxon>Eukaryota</taxon>
        <taxon>Metazoa</taxon>
        <taxon>Ecdysozoa</taxon>
        <taxon>Arthropoda</taxon>
        <taxon>Chelicerata</taxon>
        <taxon>Arachnida</taxon>
        <taxon>Araneae</taxon>
        <taxon>Araneomorphae</taxon>
        <taxon>Entelegynae</taxon>
        <taxon>Araneoidea</taxon>
        <taxon>Linyphiidae</taxon>
        <taxon>Erigoninae</taxon>
        <taxon>Oedothorax</taxon>
    </lineage>
</organism>
<dbReference type="AlphaFoldDB" id="A0AAV6TKK0"/>
<protein>
    <submittedName>
        <fullName evidence="2">Uncharacterized protein</fullName>
    </submittedName>
</protein>
<gene>
    <name evidence="2" type="ORF">JTE90_025420</name>
</gene>
<evidence type="ECO:0000313" key="3">
    <source>
        <dbReference type="Proteomes" id="UP000827092"/>
    </source>
</evidence>
<keyword evidence="1" id="KW-0472">Membrane</keyword>